<gene>
    <name evidence="2" type="ORF">NTEN_LOCUS17595</name>
</gene>
<dbReference type="EMBL" id="CADCXU010025660">
    <property type="protein sequence ID" value="CAB0012905.1"/>
    <property type="molecule type" value="Genomic_DNA"/>
</dbReference>
<feature type="region of interest" description="Disordered" evidence="1">
    <location>
        <begin position="101"/>
        <end position="127"/>
    </location>
</feature>
<name>A0A6H5HAS6_9HEMI</name>
<proteinExistence type="predicted"/>
<organism evidence="2 3">
    <name type="scientific">Nesidiocoris tenuis</name>
    <dbReference type="NCBI Taxonomy" id="355587"/>
    <lineage>
        <taxon>Eukaryota</taxon>
        <taxon>Metazoa</taxon>
        <taxon>Ecdysozoa</taxon>
        <taxon>Arthropoda</taxon>
        <taxon>Hexapoda</taxon>
        <taxon>Insecta</taxon>
        <taxon>Pterygota</taxon>
        <taxon>Neoptera</taxon>
        <taxon>Paraneoptera</taxon>
        <taxon>Hemiptera</taxon>
        <taxon>Heteroptera</taxon>
        <taxon>Panheteroptera</taxon>
        <taxon>Cimicomorpha</taxon>
        <taxon>Miridae</taxon>
        <taxon>Dicyphina</taxon>
        <taxon>Nesidiocoris</taxon>
    </lineage>
</organism>
<sequence length="206" mass="23855">MIISLKNNNNVIGKASGSLTKRRRFATLPLNCMAARARTITVGIEIGDVRLADQVRLGSEEFHVLAGLEPEGGYRVRPHVDFGRRMVRMLVRLHLELRPGHEERRERRPGENRQHRVRPGQEHVRPPVERRLAKPDERVGQSWRHCGRHARHRLRADVGRVRMRLGPDLLLFPPLGPPILKPHLRKNQREIEILVTIINFSIFQVQ</sequence>
<protein>
    <submittedName>
        <fullName evidence="2">Uncharacterized protein</fullName>
    </submittedName>
</protein>
<accession>A0A6H5HAS6</accession>
<evidence type="ECO:0000256" key="1">
    <source>
        <dbReference type="SAM" id="MobiDB-lite"/>
    </source>
</evidence>
<dbReference type="AlphaFoldDB" id="A0A6H5HAS6"/>
<dbReference type="Proteomes" id="UP000479000">
    <property type="component" value="Unassembled WGS sequence"/>
</dbReference>
<reference evidence="2 3" key="1">
    <citation type="submission" date="2020-02" db="EMBL/GenBank/DDBJ databases">
        <authorList>
            <person name="Ferguson B K."/>
        </authorList>
    </citation>
    <scope>NUCLEOTIDE SEQUENCE [LARGE SCALE GENOMIC DNA]</scope>
</reference>
<keyword evidence="3" id="KW-1185">Reference proteome</keyword>
<evidence type="ECO:0000313" key="3">
    <source>
        <dbReference type="Proteomes" id="UP000479000"/>
    </source>
</evidence>
<evidence type="ECO:0000313" key="2">
    <source>
        <dbReference type="EMBL" id="CAB0012905.1"/>
    </source>
</evidence>